<dbReference type="Pfam" id="PF04542">
    <property type="entry name" value="Sigma70_r2"/>
    <property type="match status" value="1"/>
</dbReference>
<dbReference type="InterPro" id="IPR014284">
    <property type="entry name" value="RNA_pol_sigma-70_dom"/>
</dbReference>
<dbReference type="PRINTS" id="PR01217">
    <property type="entry name" value="PRICHEXTENSN"/>
</dbReference>
<dbReference type="SUPFAM" id="SSF88659">
    <property type="entry name" value="Sigma3 and sigma4 domains of RNA polymerase sigma factors"/>
    <property type="match status" value="1"/>
</dbReference>
<keyword evidence="2" id="KW-0805">Transcription regulation</keyword>
<dbReference type="EMBL" id="BAABAL010000005">
    <property type="protein sequence ID" value="GAA3991694.1"/>
    <property type="molecule type" value="Genomic_DNA"/>
</dbReference>
<evidence type="ECO:0000313" key="11">
    <source>
        <dbReference type="Proteomes" id="UP001501747"/>
    </source>
</evidence>
<keyword evidence="11" id="KW-1185">Reference proteome</keyword>
<feature type="compositionally biased region" description="Pro residues" evidence="6">
    <location>
        <begin position="378"/>
        <end position="425"/>
    </location>
</feature>
<dbReference type="InterPro" id="IPR041916">
    <property type="entry name" value="Anti_sigma_zinc_sf"/>
</dbReference>
<dbReference type="Gene3D" id="1.10.1740.10">
    <property type="match status" value="1"/>
</dbReference>
<keyword evidence="4" id="KW-0238">DNA-binding</keyword>
<dbReference type="SUPFAM" id="SSF88946">
    <property type="entry name" value="Sigma2 domain of RNA polymerase sigma factors"/>
    <property type="match status" value="1"/>
</dbReference>
<feature type="compositionally biased region" description="Low complexity" evidence="6">
    <location>
        <begin position="711"/>
        <end position="722"/>
    </location>
</feature>
<dbReference type="PANTHER" id="PTHR43133">
    <property type="entry name" value="RNA POLYMERASE ECF-TYPE SIGMA FACTO"/>
    <property type="match status" value="1"/>
</dbReference>
<proteinExistence type="inferred from homology"/>
<name>A0ABP7R398_9PSEU</name>
<accession>A0ABP7R398</accession>
<dbReference type="Gene3D" id="1.10.10.1320">
    <property type="entry name" value="Anti-sigma factor, zinc-finger domain"/>
    <property type="match status" value="1"/>
</dbReference>
<feature type="compositionally biased region" description="Low complexity" evidence="6">
    <location>
        <begin position="367"/>
        <end position="377"/>
    </location>
</feature>
<organism evidence="10 11">
    <name type="scientific">Allokutzneria multivorans</name>
    <dbReference type="NCBI Taxonomy" id="1142134"/>
    <lineage>
        <taxon>Bacteria</taxon>
        <taxon>Bacillati</taxon>
        <taxon>Actinomycetota</taxon>
        <taxon>Actinomycetes</taxon>
        <taxon>Pseudonocardiales</taxon>
        <taxon>Pseudonocardiaceae</taxon>
        <taxon>Allokutzneria</taxon>
    </lineage>
</organism>
<evidence type="ECO:0000259" key="9">
    <source>
        <dbReference type="Pfam" id="PF13490"/>
    </source>
</evidence>
<dbReference type="Gene3D" id="1.10.10.10">
    <property type="entry name" value="Winged helix-like DNA-binding domain superfamily/Winged helix DNA-binding domain"/>
    <property type="match status" value="1"/>
</dbReference>
<evidence type="ECO:0008006" key="12">
    <source>
        <dbReference type="Google" id="ProtNLM"/>
    </source>
</evidence>
<dbReference type="NCBIfam" id="TIGR02937">
    <property type="entry name" value="sigma70-ECF"/>
    <property type="match status" value="1"/>
</dbReference>
<evidence type="ECO:0000256" key="5">
    <source>
        <dbReference type="ARBA" id="ARBA00023163"/>
    </source>
</evidence>
<dbReference type="InterPro" id="IPR039425">
    <property type="entry name" value="RNA_pol_sigma-70-like"/>
</dbReference>
<feature type="domain" description="RNA polymerase sigma-70 region 2" evidence="7">
    <location>
        <begin position="66"/>
        <end position="134"/>
    </location>
</feature>
<dbReference type="CDD" id="cd06171">
    <property type="entry name" value="Sigma70_r4"/>
    <property type="match status" value="1"/>
</dbReference>
<feature type="domain" description="RNA polymerase sigma factor 70 region 4 type 2" evidence="8">
    <location>
        <begin position="169"/>
        <end position="215"/>
    </location>
</feature>
<protein>
    <recommendedName>
        <fullName evidence="12">RNA polymerase sigma factor (Sigma-70 family)</fullName>
    </recommendedName>
</protein>
<dbReference type="InterPro" id="IPR027383">
    <property type="entry name" value="Znf_put"/>
</dbReference>
<dbReference type="InterPro" id="IPR013324">
    <property type="entry name" value="RNA_pol_sigma_r3/r4-like"/>
</dbReference>
<evidence type="ECO:0000256" key="4">
    <source>
        <dbReference type="ARBA" id="ARBA00023125"/>
    </source>
</evidence>
<comment type="similarity">
    <text evidence="1">Belongs to the sigma-70 factor family. ECF subfamily.</text>
</comment>
<feature type="region of interest" description="Disordered" evidence="6">
    <location>
        <begin position="362"/>
        <end position="448"/>
    </location>
</feature>
<dbReference type="Proteomes" id="UP001501747">
    <property type="component" value="Unassembled WGS sequence"/>
</dbReference>
<dbReference type="Pfam" id="PF13490">
    <property type="entry name" value="zf-HC2"/>
    <property type="match status" value="1"/>
</dbReference>
<dbReference type="InterPro" id="IPR013325">
    <property type="entry name" value="RNA_pol_sigma_r2"/>
</dbReference>
<evidence type="ECO:0000256" key="2">
    <source>
        <dbReference type="ARBA" id="ARBA00023015"/>
    </source>
</evidence>
<keyword evidence="3" id="KW-0731">Sigma factor</keyword>
<evidence type="ECO:0000256" key="1">
    <source>
        <dbReference type="ARBA" id="ARBA00010641"/>
    </source>
</evidence>
<evidence type="ECO:0000313" key="10">
    <source>
        <dbReference type="EMBL" id="GAA3991694.1"/>
    </source>
</evidence>
<evidence type="ECO:0000259" key="8">
    <source>
        <dbReference type="Pfam" id="PF08281"/>
    </source>
</evidence>
<feature type="compositionally biased region" description="Low complexity" evidence="6">
    <location>
        <begin position="682"/>
        <end position="704"/>
    </location>
</feature>
<evidence type="ECO:0000256" key="6">
    <source>
        <dbReference type="SAM" id="MobiDB-lite"/>
    </source>
</evidence>
<comment type="caution">
    <text evidence="10">The sequence shown here is derived from an EMBL/GenBank/DDBJ whole genome shotgun (WGS) entry which is preliminary data.</text>
</comment>
<evidence type="ECO:0000259" key="7">
    <source>
        <dbReference type="Pfam" id="PF04542"/>
    </source>
</evidence>
<evidence type="ECO:0000256" key="3">
    <source>
        <dbReference type="ARBA" id="ARBA00023082"/>
    </source>
</evidence>
<dbReference type="Pfam" id="PF08281">
    <property type="entry name" value="Sigma70_r4_2"/>
    <property type="match status" value="1"/>
</dbReference>
<sequence length="722" mass="73796">MTPFGVTFPGSLRHTERAQRTTGGHQTGRPNERASVASVQGDTPGRGDAELIIDVRNGSTEAYGQLYERHVAAAYNLARQLARSTAEADDLVSEAFAKVLDTLRGGRGPDAAFRAYLLTALRHTAYDKTRRDRKVEFSDDISGVADAAAVVVPFTDTAVAGLDRSLAAKAFAKLPERWQAVLWHTEIEGQSPAEVAPILGLTPNGVSALAYRAREGLRQAYLQVHVGAGTEEHCRATIDRLGAWTRDGLSRRETAQVEQHLDNCDRCRVLAAELGEVNGALRLVIAPLVLGGAVTAYLAAAGAGSAKAAAAGLAMAGAAAGAGSGAGGGVGGAASALPRQVVGSAVSAVALGAAIAVGMTADQGQEPPKITAQATTQAPPPKPPPPAPPVPPPPPVPPAQSPAPTPPPSPSPTPAPTPPPPPEPQPARLVPSVAAPQGPLVPGGPPQEMGITVANNGEKPSDPVTVKLNLPPGVTVGKPAPRFAPTQTGSRSVIECASATCTSPGGIAPGDTATFRFKLYASPDAKPGSITGTINAGALPNVNIPTVPVEVKPNDAIDLSARVRYIGRWPARLDVVATNRGSQRGKMNVDIVIPPGFVGIGWPAPCTGQGTTLHCEKTVNPGSQYTVQLWLLSLGADKGTVQLRASLGSASKALSVPVDLPEHKVGVPGLSPDINSVPPVPGGLRVPGAPTPERTPTTAPAPTTTTPPRPTTTTPKPTTTTA</sequence>
<feature type="domain" description="Putative zinc-finger" evidence="9">
    <location>
        <begin position="234"/>
        <end position="268"/>
    </location>
</feature>
<keyword evidence="5" id="KW-0804">Transcription</keyword>
<feature type="region of interest" description="Disordered" evidence="6">
    <location>
        <begin position="667"/>
        <end position="722"/>
    </location>
</feature>
<dbReference type="PANTHER" id="PTHR43133:SF8">
    <property type="entry name" value="RNA POLYMERASE SIGMA FACTOR HI_1459-RELATED"/>
    <property type="match status" value="1"/>
</dbReference>
<dbReference type="InterPro" id="IPR007627">
    <property type="entry name" value="RNA_pol_sigma70_r2"/>
</dbReference>
<dbReference type="InterPro" id="IPR013249">
    <property type="entry name" value="RNA_pol_sigma70_r4_t2"/>
</dbReference>
<dbReference type="InterPro" id="IPR036388">
    <property type="entry name" value="WH-like_DNA-bd_sf"/>
</dbReference>
<feature type="region of interest" description="Disordered" evidence="6">
    <location>
        <begin position="1"/>
        <end position="47"/>
    </location>
</feature>
<gene>
    <name evidence="10" type="ORF">GCM10022247_08270</name>
</gene>
<reference evidence="11" key="1">
    <citation type="journal article" date="2019" name="Int. J. Syst. Evol. Microbiol.">
        <title>The Global Catalogue of Microorganisms (GCM) 10K type strain sequencing project: providing services to taxonomists for standard genome sequencing and annotation.</title>
        <authorList>
            <consortium name="The Broad Institute Genomics Platform"/>
            <consortium name="The Broad Institute Genome Sequencing Center for Infectious Disease"/>
            <person name="Wu L."/>
            <person name="Ma J."/>
        </authorList>
    </citation>
    <scope>NUCLEOTIDE SEQUENCE [LARGE SCALE GENOMIC DNA]</scope>
    <source>
        <strain evidence="11">JCM 17342</strain>
    </source>
</reference>